<sequence length="137" mass="15184">MTSITGVNNNEFQLTRGKELNQKAGVDKTCDFVKEAIEFGNGLPDIRTTGQCLEALKQAGFEDIWAKDLTEESPLPWYLPFDSSQFSLSSFRVTTVGRFVTRNMLMALEYVGLVPKGSQRVQAFLEKGADGLLEAGR</sequence>
<dbReference type="InterPro" id="IPR050447">
    <property type="entry name" value="Erg6_SMT_methyltransf"/>
</dbReference>
<evidence type="ECO:0000256" key="2">
    <source>
        <dbReference type="ARBA" id="ARBA00022679"/>
    </source>
</evidence>
<dbReference type="PANTHER" id="PTHR44068:SF1">
    <property type="entry name" value="HYPOTHETICAL LOC100005854"/>
    <property type="match status" value="1"/>
</dbReference>
<comment type="caution">
    <text evidence="5">The sequence shown here is derived from an EMBL/GenBank/DDBJ whole genome shotgun (WGS) entry which is preliminary data.</text>
</comment>
<dbReference type="PROSITE" id="PS51685">
    <property type="entry name" value="SAM_MT_ERG6_SMT"/>
    <property type="match status" value="1"/>
</dbReference>
<protein>
    <submittedName>
        <fullName evidence="5">Sterol methyltransferase 1</fullName>
    </submittedName>
</protein>
<keyword evidence="1 3" id="KW-0489">Methyltransferase</keyword>
<dbReference type="InterPro" id="IPR030384">
    <property type="entry name" value="MeTrfase_SMT"/>
</dbReference>
<keyword evidence="2 3" id="KW-0808">Transferase</keyword>
<keyword evidence="3" id="KW-0949">S-adenosyl-L-methionine</keyword>
<proteinExistence type="inferred from homology"/>
<dbReference type="GO" id="GO:0005783">
    <property type="term" value="C:endoplasmic reticulum"/>
    <property type="evidence" value="ECO:0007669"/>
    <property type="project" value="TreeGrafter"/>
</dbReference>
<accession>A0A7J0EXY9</accession>
<dbReference type="PANTHER" id="PTHR44068">
    <property type="entry name" value="ZGC:194242"/>
    <property type="match status" value="1"/>
</dbReference>
<dbReference type="AlphaFoldDB" id="A0A7J0EXY9"/>
<feature type="domain" description="SAM-dependent methyltransferase Erg6/SMT-type" evidence="4">
    <location>
        <begin position="36"/>
        <end position="137"/>
    </location>
</feature>
<evidence type="ECO:0000259" key="4">
    <source>
        <dbReference type="PROSITE" id="PS51685"/>
    </source>
</evidence>
<reference evidence="5 6" key="1">
    <citation type="submission" date="2019-07" db="EMBL/GenBank/DDBJ databases">
        <title>De Novo Assembly of kiwifruit Actinidia rufa.</title>
        <authorList>
            <person name="Sugita-Konishi S."/>
            <person name="Sato K."/>
            <person name="Mori E."/>
            <person name="Abe Y."/>
            <person name="Kisaki G."/>
            <person name="Hamano K."/>
            <person name="Suezawa K."/>
            <person name="Otani M."/>
            <person name="Fukuda T."/>
            <person name="Manabe T."/>
            <person name="Gomi K."/>
            <person name="Tabuchi M."/>
            <person name="Akimitsu K."/>
            <person name="Kataoka I."/>
        </authorList>
    </citation>
    <scope>NUCLEOTIDE SEQUENCE [LARGE SCALE GENOMIC DNA]</scope>
    <source>
        <strain evidence="6">cv. Fuchu</strain>
    </source>
</reference>
<comment type="similarity">
    <text evidence="3">Belongs to the class I-like SAM-binding methyltransferase superfamily. Erg6/SMT family.</text>
</comment>
<gene>
    <name evidence="5" type="ORF">Acr_07g0006740</name>
</gene>
<dbReference type="EMBL" id="BJWL01000007">
    <property type="protein sequence ID" value="GFY90477.1"/>
    <property type="molecule type" value="Genomic_DNA"/>
</dbReference>
<dbReference type="GO" id="GO:0003838">
    <property type="term" value="F:sterol 24-C-methyltransferase activity"/>
    <property type="evidence" value="ECO:0007669"/>
    <property type="project" value="TreeGrafter"/>
</dbReference>
<keyword evidence="6" id="KW-1185">Reference proteome</keyword>
<evidence type="ECO:0000256" key="3">
    <source>
        <dbReference type="PROSITE-ProRule" id="PRU01022"/>
    </source>
</evidence>
<evidence type="ECO:0000256" key="1">
    <source>
        <dbReference type="ARBA" id="ARBA00022603"/>
    </source>
</evidence>
<evidence type="ECO:0000313" key="5">
    <source>
        <dbReference type="EMBL" id="GFY90477.1"/>
    </source>
</evidence>
<dbReference type="Proteomes" id="UP000585474">
    <property type="component" value="Unassembled WGS sequence"/>
</dbReference>
<dbReference type="Pfam" id="PF08498">
    <property type="entry name" value="Sterol_MT_C"/>
    <property type="match status" value="1"/>
</dbReference>
<dbReference type="GO" id="GO:0032259">
    <property type="term" value="P:methylation"/>
    <property type="evidence" value="ECO:0007669"/>
    <property type="project" value="UniProtKB-KW"/>
</dbReference>
<organism evidence="5 6">
    <name type="scientific">Actinidia rufa</name>
    <dbReference type="NCBI Taxonomy" id="165716"/>
    <lineage>
        <taxon>Eukaryota</taxon>
        <taxon>Viridiplantae</taxon>
        <taxon>Streptophyta</taxon>
        <taxon>Embryophyta</taxon>
        <taxon>Tracheophyta</taxon>
        <taxon>Spermatophyta</taxon>
        <taxon>Magnoliopsida</taxon>
        <taxon>eudicotyledons</taxon>
        <taxon>Gunneridae</taxon>
        <taxon>Pentapetalae</taxon>
        <taxon>asterids</taxon>
        <taxon>Ericales</taxon>
        <taxon>Actinidiaceae</taxon>
        <taxon>Actinidia</taxon>
    </lineage>
</organism>
<name>A0A7J0EXY9_9ERIC</name>
<dbReference type="GO" id="GO:0016126">
    <property type="term" value="P:sterol biosynthetic process"/>
    <property type="evidence" value="ECO:0007669"/>
    <property type="project" value="TreeGrafter"/>
</dbReference>
<dbReference type="InterPro" id="IPR013705">
    <property type="entry name" value="Sterol_MeTrfase_C"/>
</dbReference>
<dbReference type="OrthoDB" id="4310724at2759"/>
<evidence type="ECO:0000313" key="6">
    <source>
        <dbReference type="Proteomes" id="UP000585474"/>
    </source>
</evidence>